<proteinExistence type="predicted"/>
<keyword evidence="1" id="KW-0472">Membrane</keyword>
<feature type="transmembrane region" description="Helical" evidence="1">
    <location>
        <begin position="30"/>
        <end position="46"/>
    </location>
</feature>
<feature type="transmembrane region" description="Helical" evidence="1">
    <location>
        <begin position="142"/>
        <end position="166"/>
    </location>
</feature>
<evidence type="ECO:0000259" key="2">
    <source>
        <dbReference type="Pfam" id="PF20182"/>
    </source>
</evidence>
<dbReference type="Pfam" id="PF20182">
    <property type="entry name" value="DUF6545"/>
    <property type="match status" value="1"/>
</dbReference>
<keyword evidence="1" id="KW-0812">Transmembrane</keyword>
<keyword evidence="1" id="KW-1133">Transmembrane helix</keyword>
<feature type="transmembrane region" description="Helical" evidence="1">
    <location>
        <begin position="101"/>
        <end position="122"/>
    </location>
</feature>
<protein>
    <recommendedName>
        <fullName evidence="2">DUF6545 domain-containing protein</fullName>
    </recommendedName>
</protein>
<reference evidence="4" key="1">
    <citation type="journal article" date="2019" name="Int. J. Syst. Evol. Microbiol.">
        <title>The Global Catalogue of Microorganisms (GCM) 10K type strain sequencing project: providing services to taxonomists for standard genome sequencing and annotation.</title>
        <authorList>
            <consortium name="The Broad Institute Genomics Platform"/>
            <consortium name="The Broad Institute Genome Sequencing Center for Infectious Disease"/>
            <person name="Wu L."/>
            <person name="Ma J."/>
        </authorList>
    </citation>
    <scope>NUCLEOTIDE SEQUENCE [LARGE SCALE GENOMIC DNA]</scope>
    <source>
        <strain evidence="4">JCM 13929</strain>
    </source>
</reference>
<sequence>MPDWLNYAFVGVMWLIVLGRGVAMWHTRGHLMMWLALLSGISSITIDQTPPLADWITKQAGTPALAFVLVTVLALAAVTWVTTFFLAATETEKDSRWSRRPWYSWYFTIPVMIALTIIAFSGRLDMHSAYTAVWQHSATPQQLAMIVLYELHLLFNLALMTYLFIKLARRENIPYMRLALRILAATSVGSGSRGVYTLATIVAPRPFWPETTAIVLDLNIISYLLGFISITVLGVVGLAQHRTVRRQLKALLPLQTALRSAGLGHPSRLTEDNMPLRQALIARYTQIEDGLWRLRPYGTQDDVARAHLYMRSQWILGRRRREAIAMAAWISLMLHRQEQGITPAPIDKDASTAAQGTWVGSATTAAKPFIMLAPFFVIIRRTWGRVWARLLILLRKKPSYINRDITRMARVSAAFERHPQVAKFVETYAKSAKQSSSA</sequence>
<feature type="transmembrane region" description="Helical" evidence="1">
    <location>
        <begin position="220"/>
        <end position="239"/>
    </location>
</feature>
<comment type="caution">
    <text evidence="3">The sequence shown here is derived from an EMBL/GenBank/DDBJ whole genome shotgun (WGS) entry which is preliminary data.</text>
</comment>
<evidence type="ECO:0000313" key="3">
    <source>
        <dbReference type="EMBL" id="GAA1612857.1"/>
    </source>
</evidence>
<name>A0ABP4QLS5_9ACTN</name>
<dbReference type="Proteomes" id="UP001500064">
    <property type="component" value="Unassembled WGS sequence"/>
</dbReference>
<gene>
    <name evidence="3" type="ORF">GCM10009733_006100</name>
</gene>
<accession>A0ABP4QLS5</accession>
<feature type="transmembrane region" description="Helical" evidence="1">
    <location>
        <begin position="66"/>
        <end position="89"/>
    </location>
</feature>
<evidence type="ECO:0000256" key="1">
    <source>
        <dbReference type="SAM" id="Phobius"/>
    </source>
</evidence>
<evidence type="ECO:0000313" key="4">
    <source>
        <dbReference type="Proteomes" id="UP001500064"/>
    </source>
</evidence>
<feature type="domain" description="DUF6545" evidence="2">
    <location>
        <begin position="245"/>
        <end position="349"/>
    </location>
</feature>
<feature type="transmembrane region" description="Helical" evidence="1">
    <location>
        <begin position="178"/>
        <end position="200"/>
    </location>
</feature>
<organism evidence="3 4">
    <name type="scientific">Nonomuraea maheshkhaliensis</name>
    <dbReference type="NCBI Taxonomy" id="419590"/>
    <lineage>
        <taxon>Bacteria</taxon>
        <taxon>Bacillati</taxon>
        <taxon>Actinomycetota</taxon>
        <taxon>Actinomycetes</taxon>
        <taxon>Streptosporangiales</taxon>
        <taxon>Streptosporangiaceae</taxon>
        <taxon>Nonomuraea</taxon>
    </lineage>
</organism>
<feature type="transmembrane region" description="Helical" evidence="1">
    <location>
        <begin position="6"/>
        <end position="23"/>
    </location>
</feature>
<dbReference type="InterPro" id="IPR046675">
    <property type="entry name" value="DUF6545"/>
</dbReference>
<dbReference type="RefSeq" id="WP_346101310.1">
    <property type="nucleotide sequence ID" value="NZ_BAAAMU010000003.1"/>
</dbReference>
<keyword evidence="4" id="KW-1185">Reference proteome</keyword>
<dbReference type="EMBL" id="BAAAMU010000003">
    <property type="protein sequence ID" value="GAA1612857.1"/>
    <property type="molecule type" value="Genomic_DNA"/>
</dbReference>